<keyword evidence="3 4" id="KW-0808">Transferase</keyword>
<reference evidence="4 5" key="1">
    <citation type="submission" date="2017-12" db="EMBL/GenBank/DDBJ databases">
        <title>Genome sequence of the active heterotrophic nitrifier-denitrifier, Cupriavidus pauculus UM1.</title>
        <authorList>
            <person name="Putonti C."/>
            <person name="Castignetti D."/>
        </authorList>
    </citation>
    <scope>NUCLEOTIDE SEQUENCE [LARGE SCALE GENOMIC DNA]</scope>
    <source>
        <strain evidence="4 5">UM1</strain>
    </source>
</reference>
<accession>A0A2N5C5F8</accession>
<sequence length="337" mass="38113">MAHLHHKRITLVTVTYGDRLHYCAELLRRSLGHEGVSHAIVVSNNACADLSPLEVAWGKRVTIVRLAANTGSANGYAVGIARALERDSTDYIWLMDDDNAPCEGALDVLCHQLDLLTRKQGRRRAAVLGFRPDHQGDIAAGVPVGLAMPPRSSYFGFHVGRIPYKIWRRTPWGRPRSDAIPDVVHLPFAPYGGLLGHREMYVDLGLPEPELVLYADDTEYTWRLTARGGCIALVTAARLEDLEGSWNVKRNWKNHFECMLLSGSDFRAYYSSRNQAWFDRNHWSTSGLMYRLNRFVFLRLLRLYGRRRNAGARLQLLERAIADGEASRLGFHADYSL</sequence>
<name>A0A2N5C5F8_9BURK</name>
<protein>
    <submittedName>
        <fullName evidence="4">Glycosyl transferase family 2</fullName>
    </submittedName>
</protein>
<evidence type="ECO:0000313" key="4">
    <source>
        <dbReference type="EMBL" id="PLP97454.1"/>
    </source>
</evidence>
<organism evidence="4 5">
    <name type="scientific">Cupriavidus pauculus</name>
    <dbReference type="NCBI Taxonomy" id="82633"/>
    <lineage>
        <taxon>Bacteria</taxon>
        <taxon>Pseudomonadati</taxon>
        <taxon>Pseudomonadota</taxon>
        <taxon>Betaproteobacteria</taxon>
        <taxon>Burkholderiales</taxon>
        <taxon>Burkholderiaceae</taxon>
        <taxon>Cupriavidus</taxon>
    </lineage>
</organism>
<dbReference type="PANTHER" id="PTHR43179:SF12">
    <property type="entry name" value="GALACTOFURANOSYLTRANSFERASE GLFT2"/>
    <property type="match status" value="1"/>
</dbReference>
<dbReference type="Gene3D" id="3.90.550.10">
    <property type="entry name" value="Spore Coat Polysaccharide Biosynthesis Protein SpsA, Chain A"/>
    <property type="match status" value="1"/>
</dbReference>
<dbReference type="EMBL" id="PJRP01000017">
    <property type="protein sequence ID" value="PLP97454.1"/>
    <property type="molecule type" value="Genomic_DNA"/>
</dbReference>
<comment type="similarity">
    <text evidence="1">Belongs to the glycosyltransferase 2 family.</text>
</comment>
<dbReference type="OrthoDB" id="9771846at2"/>
<dbReference type="Proteomes" id="UP000234341">
    <property type="component" value="Unassembled WGS sequence"/>
</dbReference>
<gene>
    <name evidence="4" type="ORF">CYJ10_26820</name>
</gene>
<dbReference type="PANTHER" id="PTHR43179">
    <property type="entry name" value="RHAMNOSYLTRANSFERASE WBBL"/>
    <property type="match status" value="1"/>
</dbReference>
<dbReference type="InterPro" id="IPR029044">
    <property type="entry name" value="Nucleotide-diphossugar_trans"/>
</dbReference>
<comment type="caution">
    <text evidence="4">The sequence shown here is derived from an EMBL/GenBank/DDBJ whole genome shotgun (WGS) entry which is preliminary data.</text>
</comment>
<evidence type="ECO:0000256" key="3">
    <source>
        <dbReference type="ARBA" id="ARBA00022679"/>
    </source>
</evidence>
<evidence type="ECO:0000313" key="5">
    <source>
        <dbReference type="Proteomes" id="UP000234341"/>
    </source>
</evidence>
<keyword evidence="2" id="KW-0328">Glycosyltransferase</keyword>
<dbReference type="GO" id="GO:0016757">
    <property type="term" value="F:glycosyltransferase activity"/>
    <property type="evidence" value="ECO:0007669"/>
    <property type="project" value="UniProtKB-KW"/>
</dbReference>
<evidence type="ECO:0000256" key="1">
    <source>
        <dbReference type="ARBA" id="ARBA00006739"/>
    </source>
</evidence>
<dbReference type="RefSeq" id="WP_101684479.1">
    <property type="nucleotide sequence ID" value="NZ_PJRP01000017.1"/>
</dbReference>
<proteinExistence type="inferred from homology"/>
<evidence type="ECO:0000256" key="2">
    <source>
        <dbReference type="ARBA" id="ARBA00022676"/>
    </source>
</evidence>
<dbReference type="AlphaFoldDB" id="A0A2N5C5F8"/>
<dbReference type="SUPFAM" id="SSF53448">
    <property type="entry name" value="Nucleotide-diphospho-sugar transferases"/>
    <property type="match status" value="1"/>
</dbReference>